<comment type="caution">
    <text evidence="2">The sequence shown here is derived from an EMBL/GenBank/DDBJ whole genome shotgun (WGS) entry which is preliminary data.</text>
</comment>
<evidence type="ECO:0000259" key="1">
    <source>
        <dbReference type="PROSITE" id="PS51387"/>
    </source>
</evidence>
<dbReference type="PROSITE" id="PS51387">
    <property type="entry name" value="FAD_PCMH"/>
    <property type="match status" value="1"/>
</dbReference>
<dbReference type="EMBL" id="RXPE01000026">
    <property type="protein sequence ID" value="RTR25499.1"/>
    <property type="molecule type" value="Genomic_DNA"/>
</dbReference>
<evidence type="ECO:0000313" key="2">
    <source>
        <dbReference type="EMBL" id="RTR25499.1"/>
    </source>
</evidence>
<dbReference type="Pfam" id="PF03450">
    <property type="entry name" value="CO_deh_flav_C"/>
    <property type="match status" value="1"/>
</dbReference>
<dbReference type="PANTHER" id="PTHR42659">
    <property type="entry name" value="XANTHINE DEHYDROGENASE SUBUNIT C-RELATED"/>
    <property type="match status" value="1"/>
</dbReference>
<accession>A0A3S0JN67</accession>
<dbReference type="InterPro" id="IPR002346">
    <property type="entry name" value="Mopterin_DH_FAD-bd"/>
</dbReference>
<dbReference type="RefSeq" id="WP_126352747.1">
    <property type="nucleotide sequence ID" value="NZ_CP086382.1"/>
</dbReference>
<dbReference type="InterPro" id="IPR016167">
    <property type="entry name" value="FAD-bd_PCMH_sub1"/>
</dbReference>
<dbReference type="GO" id="GO:0071949">
    <property type="term" value="F:FAD binding"/>
    <property type="evidence" value="ECO:0007669"/>
    <property type="project" value="InterPro"/>
</dbReference>
<dbReference type="SUPFAM" id="SSF56176">
    <property type="entry name" value="FAD-binding/transporter-associated domain-like"/>
    <property type="match status" value="1"/>
</dbReference>
<gene>
    <name evidence="2" type="ORF">EJ104_10625</name>
</gene>
<dbReference type="InterPro" id="IPR016169">
    <property type="entry name" value="FAD-bd_PCMH_sub2"/>
</dbReference>
<dbReference type="InterPro" id="IPR036683">
    <property type="entry name" value="CO_DH_flav_C_dom_sf"/>
</dbReference>
<dbReference type="Pfam" id="PF00941">
    <property type="entry name" value="FAD_binding_5"/>
    <property type="match status" value="1"/>
</dbReference>
<dbReference type="AlphaFoldDB" id="A0A3S0JN67"/>
<dbReference type="Gene3D" id="3.30.465.10">
    <property type="match status" value="2"/>
</dbReference>
<protein>
    <submittedName>
        <fullName evidence="2">Xanthine dehydrogenase family protein subunit M</fullName>
    </submittedName>
</protein>
<organism evidence="2 3">
    <name type="scientific">Deinococcus radiophilus</name>
    <dbReference type="NCBI Taxonomy" id="32062"/>
    <lineage>
        <taxon>Bacteria</taxon>
        <taxon>Thermotogati</taxon>
        <taxon>Deinococcota</taxon>
        <taxon>Deinococci</taxon>
        <taxon>Deinococcales</taxon>
        <taxon>Deinococcaceae</taxon>
        <taxon>Deinococcus</taxon>
    </lineage>
</organism>
<name>A0A3S0JN67_9DEIO</name>
<feature type="domain" description="FAD-binding PCMH-type" evidence="1">
    <location>
        <begin position="1"/>
        <end position="220"/>
    </location>
</feature>
<dbReference type="PANTHER" id="PTHR42659:SF1">
    <property type="entry name" value="OXIDOREDUCTASE"/>
    <property type="match status" value="1"/>
</dbReference>
<dbReference type="InterPro" id="IPR016166">
    <property type="entry name" value="FAD-bd_PCMH"/>
</dbReference>
<keyword evidence="3" id="KW-1185">Reference proteome</keyword>
<dbReference type="InterPro" id="IPR051312">
    <property type="entry name" value="Diverse_Substr_Oxidored"/>
</dbReference>
<dbReference type="SMART" id="SM01092">
    <property type="entry name" value="CO_deh_flav_C"/>
    <property type="match status" value="1"/>
</dbReference>
<dbReference type="InterPro" id="IPR036318">
    <property type="entry name" value="FAD-bd_PCMH-like_sf"/>
</dbReference>
<reference evidence="2 3" key="1">
    <citation type="submission" date="2018-12" db="EMBL/GenBank/DDBJ databases">
        <title>Deinococcus radiophilus ATCC 27603 genome sequencing and assembly.</title>
        <authorList>
            <person name="Maclea K.S."/>
            <person name="Maynard C.R."/>
        </authorList>
    </citation>
    <scope>NUCLEOTIDE SEQUENCE [LARGE SCALE GENOMIC DNA]</scope>
    <source>
        <strain evidence="2 3">ATCC 27603</strain>
    </source>
</reference>
<dbReference type="GO" id="GO:0016491">
    <property type="term" value="F:oxidoreductase activity"/>
    <property type="evidence" value="ECO:0007669"/>
    <property type="project" value="InterPro"/>
</dbReference>
<evidence type="ECO:0000313" key="3">
    <source>
        <dbReference type="Proteomes" id="UP000277766"/>
    </source>
</evidence>
<dbReference type="SUPFAM" id="SSF55447">
    <property type="entry name" value="CO dehydrogenase flavoprotein C-terminal domain-like"/>
    <property type="match status" value="1"/>
</dbReference>
<dbReference type="Gene3D" id="3.30.43.10">
    <property type="entry name" value="Uridine Diphospho-n-acetylenolpyruvylglucosamine Reductase, domain 2"/>
    <property type="match status" value="1"/>
</dbReference>
<dbReference type="InterPro" id="IPR005107">
    <property type="entry name" value="CO_DH_flav_C"/>
</dbReference>
<dbReference type="Gene3D" id="3.30.390.50">
    <property type="entry name" value="CO dehydrogenase flavoprotein, C-terminal domain"/>
    <property type="match status" value="1"/>
</dbReference>
<proteinExistence type="predicted"/>
<sequence>MKLFDYQRAHSVQGALDAIAPQGAFLAGGTNLLDHLKLGIREVEQLVDVSRLDLTDISELPDGGVRVGALVRNSAMAAHPLIRRKYPFLSEALLAGASGQLRNMATTGGNLLQRTRCVYFQDLTTPCNKREPGTGCSAREGYGKYNAIFGTSDACVAVHPSDMCVPLAALDAVVVTASQQGERRIPFAEFHRLPGETPHLDTNLRAGELITAVEIPPLPTAARSTYRKVRERSSYAFALVSVAATLQVEGGQVKEVRLAFGGCAHKPWRAQQAEAYLTGQPATAEHFRAAAEAELAGARVGQENAFKVPMLRNTVISVLEELVQGRSAERRAGEGNA</sequence>
<dbReference type="Proteomes" id="UP000277766">
    <property type="component" value="Unassembled WGS sequence"/>
</dbReference>
<dbReference type="OrthoDB" id="9789842at2"/>